<dbReference type="Proteomes" id="UP000005938">
    <property type="component" value="Unassembled WGS sequence"/>
</dbReference>
<dbReference type="GO" id="GO:0019825">
    <property type="term" value="F:oxygen binding"/>
    <property type="evidence" value="ECO:0007669"/>
    <property type="project" value="InterPro"/>
</dbReference>
<reference evidence="1 2" key="1">
    <citation type="journal article" date="2012" name="J. Bacteriol.">
        <title>Genome Sequence of the Halotolerant Bacterium Imtechella halotolerans K1T.</title>
        <authorList>
            <person name="Kumar S."/>
            <person name="Vikram S."/>
            <person name="Subramanian S."/>
            <person name="Raghava G.P."/>
            <person name="Pinnaka A.K."/>
        </authorList>
    </citation>
    <scope>NUCLEOTIDE SEQUENCE [LARGE SCALE GENOMIC DNA]</scope>
    <source>
        <strain evidence="1 2">K1</strain>
    </source>
</reference>
<comment type="caution">
    <text evidence="1">The sequence shown here is derived from an EMBL/GenBank/DDBJ whole genome shotgun (WGS) entry which is preliminary data.</text>
</comment>
<dbReference type="EMBL" id="AJJU01000006">
    <property type="protein sequence ID" value="EID75290.1"/>
    <property type="molecule type" value="Genomic_DNA"/>
</dbReference>
<dbReference type="RefSeq" id="WP_008238814.1">
    <property type="nucleotide sequence ID" value="NZ_AJJU01000006.1"/>
</dbReference>
<dbReference type="OrthoDB" id="25954at2"/>
<dbReference type="eggNOG" id="COG2346">
    <property type="taxonomic scope" value="Bacteria"/>
</dbReference>
<evidence type="ECO:0000313" key="2">
    <source>
        <dbReference type="Proteomes" id="UP000005938"/>
    </source>
</evidence>
<organism evidence="1 2">
    <name type="scientific">Imtechella halotolerans K1</name>
    <dbReference type="NCBI Taxonomy" id="946077"/>
    <lineage>
        <taxon>Bacteria</taxon>
        <taxon>Pseudomonadati</taxon>
        <taxon>Bacteroidota</taxon>
        <taxon>Flavobacteriia</taxon>
        <taxon>Flavobacteriales</taxon>
        <taxon>Flavobacteriaceae</taxon>
        <taxon>Imtechella</taxon>
    </lineage>
</organism>
<dbReference type="SUPFAM" id="SSF46458">
    <property type="entry name" value="Globin-like"/>
    <property type="match status" value="1"/>
</dbReference>
<accession>I0WFX4</accession>
<dbReference type="GO" id="GO:0020037">
    <property type="term" value="F:heme binding"/>
    <property type="evidence" value="ECO:0007669"/>
    <property type="project" value="InterPro"/>
</dbReference>
<evidence type="ECO:0000313" key="1">
    <source>
        <dbReference type="EMBL" id="EID75290.1"/>
    </source>
</evidence>
<name>I0WFX4_9FLAO</name>
<dbReference type="AlphaFoldDB" id="I0WFX4"/>
<dbReference type="InterPro" id="IPR012292">
    <property type="entry name" value="Globin/Proto"/>
</dbReference>
<dbReference type="Gene3D" id="1.10.490.10">
    <property type="entry name" value="Globins"/>
    <property type="match status" value="1"/>
</dbReference>
<dbReference type="InterPro" id="IPR009050">
    <property type="entry name" value="Globin-like_sf"/>
</dbReference>
<proteinExistence type="predicted"/>
<protein>
    <submittedName>
        <fullName evidence="1">Sec-independent protein translocase TatC</fullName>
    </submittedName>
</protein>
<sequence length="130" mass="15204">MEKRELTTRDDVRQLVHSFYAAVRQDALLGPIFNGMIHNWEAHLEHLTDFWCAQLFIDRSYNGNPIEVHRKVDAFANHALSEHHFGAWLNLWIDTLDASFQGDNVFILKNRARKMASFIHIDVFTHRSST</sequence>
<gene>
    <name evidence="1" type="ORF">W5A_06960</name>
</gene>
<dbReference type="CDD" id="cd08916">
    <property type="entry name" value="TrHb3_P"/>
    <property type="match status" value="1"/>
</dbReference>
<dbReference type="STRING" id="946077.W5A_06960"/>
<keyword evidence="2" id="KW-1185">Reference proteome</keyword>